<protein>
    <submittedName>
        <fullName evidence="1">Uncharacterized protein</fullName>
    </submittedName>
</protein>
<organism evidence="1 2">
    <name type="scientific">Rhizophagus irregularis</name>
    <dbReference type="NCBI Taxonomy" id="588596"/>
    <lineage>
        <taxon>Eukaryota</taxon>
        <taxon>Fungi</taxon>
        <taxon>Fungi incertae sedis</taxon>
        <taxon>Mucoromycota</taxon>
        <taxon>Glomeromycotina</taxon>
        <taxon>Glomeromycetes</taxon>
        <taxon>Glomerales</taxon>
        <taxon>Glomeraceae</taxon>
        <taxon>Rhizophagus</taxon>
    </lineage>
</organism>
<reference evidence="1 2" key="1">
    <citation type="submission" date="2016-04" db="EMBL/GenBank/DDBJ databases">
        <title>Genome analyses suggest a sexual origin of heterokaryosis in a supposedly ancient asexual fungus.</title>
        <authorList>
            <person name="Ropars J."/>
            <person name="Sedzielewska K."/>
            <person name="Noel J."/>
            <person name="Charron P."/>
            <person name="Farinelli L."/>
            <person name="Marton T."/>
            <person name="Kruger M."/>
            <person name="Pelin A."/>
            <person name="Brachmann A."/>
            <person name="Corradi N."/>
        </authorList>
    </citation>
    <scope>NUCLEOTIDE SEQUENCE [LARGE SCALE GENOMIC DNA]</scope>
    <source>
        <strain evidence="1 2">C2</strain>
    </source>
</reference>
<dbReference type="AlphaFoldDB" id="A0A2N1MUS8"/>
<dbReference type="EMBL" id="LLXL01001277">
    <property type="protein sequence ID" value="PKK65358.1"/>
    <property type="molecule type" value="Genomic_DNA"/>
</dbReference>
<accession>A0A2N1MUS8</accession>
<reference evidence="1 2" key="2">
    <citation type="submission" date="2017-10" db="EMBL/GenBank/DDBJ databases">
        <title>Extensive intraspecific genome diversity in a model arbuscular mycorrhizal fungus.</title>
        <authorList>
            <person name="Chen E.C.H."/>
            <person name="Morin E."/>
            <person name="Baudet D."/>
            <person name="Noel J."/>
            <person name="Ndikumana S."/>
            <person name="Charron P."/>
            <person name="St-Onge C."/>
            <person name="Giorgi J."/>
            <person name="Grigoriev I.V."/>
            <person name="Roux C."/>
            <person name="Martin F.M."/>
            <person name="Corradi N."/>
        </authorList>
    </citation>
    <scope>NUCLEOTIDE SEQUENCE [LARGE SCALE GENOMIC DNA]</scope>
    <source>
        <strain evidence="1 2">C2</strain>
    </source>
</reference>
<dbReference type="Proteomes" id="UP000233469">
    <property type="component" value="Unassembled WGS sequence"/>
</dbReference>
<gene>
    <name evidence="1" type="ORF">RhiirC2_786270</name>
</gene>
<comment type="caution">
    <text evidence="1">The sequence shown here is derived from an EMBL/GenBank/DDBJ whole genome shotgun (WGS) entry which is preliminary data.</text>
</comment>
<sequence>MNIWKFIREIFDAKNLLALALLPRFNLNSSISNIDWACTKFCFNNKQLQFSHRNNRSEFCAFLHSSPETLDHLWTYPYILPEFNPFNTFKTLLLDLSTVDLDKFLSATPLIPLPNSFIAEFTAIDCWECDTPSTSCLRLTRGLIPMSLTNFLGTYFLPSNIWSILDTSLHNFYFDLYVQIWLCRSIFFHY</sequence>
<name>A0A2N1MUS8_9GLOM</name>
<proteinExistence type="predicted"/>
<dbReference type="VEuPathDB" id="FungiDB:RhiirA1_485647"/>
<evidence type="ECO:0000313" key="2">
    <source>
        <dbReference type="Proteomes" id="UP000233469"/>
    </source>
</evidence>
<evidence type="ECO:0000313" key="1">
    <source>
        <dbReference type="EMBL" id="PKK65358.1"/>
    </source>
</evidence>